<reference evidence="3" key="1">
    <citation type="submission" date="2016-10" db="EMBL/GenBank/DDBJ databases">
        <authorList>
            <person name="Varghese N."/>
            <person name="Submissions S."/>
        </authorList>
    </citation>
    <scope>NUCLEOTIDE SEQUENCE [LARGE SCALE GENOMIC DNA]</scope>
    <source>
        <strain evidence="3">DSM 23445</strain>
    </source>
</reference>
<evidence type="ECO:0000313" key="2">
    <source>
        <dbReference type="EMBL" id="SFT66373.1"/>
    </source>
</evidence>
<dbReference type="EMBL" id="FPBF01000002">
    <property type="protein sequence ID" value="SFT66373.1"/>
    <property type="molecule type" value="Genomic_DNA"/>
</dbReference>
<sequence length="135" mass="15189">MEKREKEEEYIRKFITELGTESPSKGFHKSVLSKLNPGTSRSIYRPVISPFMWKLIGGAIATLVISVLLFVPNDNQNPLINQIPEFSLPEVAVSLPKIALPVIDISPIVLQSLVVFTLMAFLMVVTKIRKWRILG</sequence>
<proteinExistence type="predicted"/>
<evidence type="ECO:0000256" key="1">
    <source>
        <dbReference type="SAM" id="Phobius"/>
    </source>
</evidence>
<name>A0A1I6ZUN9_9BACT</name>
<keyword evidence="1" id="KW-1133">Transmembrane helix</keyword>
<dbReference type="Proteomes" id="UP000199673">
    <property type="component" value="Unassembled WGS sequence"/>
</dbReference>
<accession>A0A1I6ZUN9</accession>
<keyword evidence="3" id="KW-1185">Reference proteome</keyword>
<dbReference type="STRING" id="305507.SAMN04489724_1478"/>
<dbReference type="OrthoDB" id="825247at2"/>
<feature type="transmembrane region" description="Helical" evidence="1">
    <location>
        <begin position="51"/>
        <end position="71"/>
    </location>
</feature>
<protein>
    <submittedName>
        <fullName evidence="2">Uncharacterized protein</fullName>
    </submittedName>
</protein>
<evidence type="ECO:0000313" key="3">
    <source>
        <dbReference type="Proteomes" id="UP000199673"/>
    </source>
</evidence>
<dbReference type="AlphaFoldDB" id="A0A1I6ZUN9"/>
<organism evidence="2 3">
    <name type="scientific">Algoriphagus locisalis</name>
    <dbReference type="NCBI Taxonomy" id="305507"/>
    <lineage>
        <taxon>Bacteria</taxon>
        <taxon>Pseudomonadati</taxon>
        <taxon>Bacteroidota</taxon>
        <taxon>Cytophagia</taxon>
        <taxon>Cytophagales</taxon>
        <taxon>Cyclobacteriaceae</taxon>
        <taxon>Algoriphagus</taxon>
    </lineage>
</organism>
<feature type="transmembrane region" description="Helical" evidence="1">
    <location>
        <begin position="105"/>
        <end position="125"/>
    </location>
</feature>
<gene>
    <name evidence="2" type="ORF">SAMN04489724_1478</name>
</gene>
<keyword evidence="1" id="KW-0472">Membrane</keyword>
<dbReference type="RefSeq" id="WP_091692057.1">
    <property type="nucleotide sequence ID" value="NZ_FPBF01000002.1"/>
</dbReference>
<keyword evidence="1" id="KW-0812">Transmembrane</keyword>